<evidence type="ECO:0000313" key="1">
    <source>
        <dbReference type="EMBL" id="KRY20443.1"/>
    </source>
</evidence>
<accession>A0A0V1A6G3</accession>
<gene>
    <name evidence="1" type="ORF">T12_488</name>
</gene>
<sequence length="101" mass="12077">MENPFDIRRIYEYLMFAIRIFRQSCNLVKSDTYKLLKEAPVREVFSNNNIILSLFTDYQIREIGKFLKNVNDDHHFITFISHASDSNVERILMMKMPKSIL</sequence>
<name>A0A0V1A6G3_9BILA</name>
<evidence type="ECO:0000313" key="2">
    <source>
        <dbReference type="Proteomes" id="UP000054783"/>
    </source>
</evidence>
<dbReference type="Proteomes" id="UP000054783">
    <property type="component" value="Unassembled WGS sequence"/>
</dbReference>
<dbReference type="EMBL" id="JYDQ01000025">
    <property type="protein sequence ID" value="KRY20443.1"/>
    <property type="molecule type" value="Genomic_DNA"/>
</dbReference>
<proteinExistence type="predicted"/>
<dbReference type="AlphaFoldDB" id="A0A0V1A6G3"/>
<reference evidence="1 2" key="1">
    <citation type="submission" date="2015-01" db="EMBL/GenBank/DDBJ databases">
        <title>Evolution of Trichinella species and genotypes.</title>
        <authorList>
            <person name="Korhonen P.K."/>
            <person name="Edoardo P."/>
            <person name="Giuseppe L.R."/>
            <person name="Gasser R.B."/>
        </authorList>
    </citation>
    <scope>NUCLEOTIDE SEQUENCE [LARGE SCALE GENOMIC DNA]</scope>
    <source>
        <strain evidence="1">ISS2496</strain>
    </source>
</reference>
<comment type="caution">
    <text evidence="1">The sequence shown here is derived from an EMBL/GenBank/DDBJ whole genome shotgun (WGS) entry which is preliminary data.</text>
</comment>
<protein>
    <submittedName>
        <fullName evidence="1">Uncharacterized protein</fullName>
    </submittedName>
</protein>
<organism evidence="1 2">
    <name type="scientific">Trichinella patagoniensis</name>
    <dbReference type="NCBI Taxonomy" id="990121"/>
    <lineage>
        <taxon>Eukaryota</taxon>
        <taxon>Metazoa</taxon>
        <taxon>Ecdysozoa</taxon>
        <taxon>Nematoda</taxon>
        <taxon>Enoplea</taxon>
        <taxon>Dorylaimia</taxon>
        <taxon>Trichinellida</taxon>
        <taxon>Trichinellidae</taxon>
        <taxon>Trichinella</taxon>
    </lineage>
</organism>
<keyword evidence="2" id="KW-1185">Reference proteome</keyword>